<name>A0A9Q3W6K0_9GAMM</name>
<protein>
    <submittedName>
        <fullName evidence="2">M23 family metallopeptidase</fullName>
    </submittedName>
</protein>
<organism evidence="2 3">
    <name type="scientific">Alloalcanivorax xenomutans</name>
    <dbReference type="NCBI Taxonomy" id="1094342"/>
    <lineage>
        <taxon>Bacteria</taxon>
        <taxon>Pseudomonadati</taxon>
        <taxon>Pseudomonadota</taxon>
        <taxon>Gammaproteobacteria</taxon>
        <taxon>Oceanospirillales</taxon>
        <taxon>Alcanivoracaceae</taxon>
        <taxon>Alloalcanivorax</taxon>
    </lineage>
</organism>
<dbReference type="PANTHER" id="PTHR21666">
    <property type="entry name" value="PEPTIDASE-RELATED"/>
    <property type="match status" value="1"/>
</dbReference>
<dbReference type="Proteomes" id="UP001107961">
    <property type="component" value="Unassembled WGS sequence"/>
</dbReference>
<evidence type="ECO:0000313" key="3">
    <source>
        <dbReference type="Proteomes" id="UP001107961"/>
    </source>
</evidence>
<accession>A0A9Q3W6K0</accession>
<evidence type="ECO:0000313" key="2">
    <source>
        <dbReference type="EMBL" id="MCE7509934.1"/>
    </source>
</evidence>
<dbReference type="AlphaFoldDB" id="A0A9Q3W6K0"/>
<keyword evidence="3" id="KW-1185">Reference proteome</keyword>
<dbReference type="InterPro" id="IPR050570">
    <property type="entry name" value="Cell_wall_metabolism_enzyme"/>
</dbReference>
<sequence length="176" mass="19399">MVKGFRLKRGLWALFVVVAAGLLLPEHARIPVQGATASDWHPKSFWFEPWGASGVHKGIDIFAVRGTPVVSAVPGIRLYQGELSLGGKVVIVLGPKWRLHYYAHLNEPATPVPLWVAKGRQIGGVGDSGNARGKPPHLHYSVLSLIPLPWRITTETQGWKKMFFLDPVDVFTSRGH</sequence>
<dbReference type="CDD" id="cd12797">
    <property type="entry name" value="M23_peptidase"/>
    <property type="match status" value="1"/>
</dbReference>
<feature type="domain" description="M23ase beta-sheet core" evidence="1">
    <location>
        <begin position="55"/>
        <end position="142"/>
    </location>
</feature>
<dbReference type="EMBL" id="JAJVKT010000018">
    <property type="protein sequence ID" value="MCE7509934.1"/>
    <property type="molecule type" value="Genomic_DNA"/>
</dbReference>
<comment type="caution">
    <text evidence="2">The sequence shown here is derived from an EMBL/GenBank/DDBJ whole genome shotgun (WGS) entry which is preliminary data.</text>
</comment>
<gene>
    <name evidence="2" type="ORF">LZG35_14950</name>
</gene>
<dbReference type="RefSeq" id="WP_055099441.1">
    <property type="nucleotide sequence ID" value="NZ_CBDDTQ010000006.1"/>
</dbReference>
<reference evidence="2" key="1">
    <citation type="submission" date="2022-01" db="EMBL/GenBank/DDBJ databases">
        <authorList>
            <person name="Karlyshev A.V."/>
            <person name="Jaspars M."/>
        </authorList>
    </citation>
    <scope>NUCLEOTIDE SEQUENCE</scope>
    <source>
        <strain evidence="2">AGSA3-2</strain>
    </source>
</reference>
<dbReference type="InterPro" id="IPR011055">
    <property type="entry name" value="Dup_hybrid_motif"/>
</dbReference>
<dbReference type="Pfam" id="PF01551">
    <property type="entry name" value="Peptidase_M23"/>
    <property type="match status" value="1"/>
</dbReference>
<proteinExistence type="predicted"/>
<dbReference type="SUPFAM" id="SSF51261">
    <property type="entry name" value="Duplicated hybrid motif"/>
    <property type="match status" value="1"/>
</dbReference>
<dbReference type="Gene3D" id="2.70.70.10">
    <property type="entry name" value="Glucose Permease (Domain IIA)"/>
    <property type="match status" value="1"/>
</dbReference>
<dbReference type="KEGG" id="axe:P40_17790"/>
<dbReference type="InterPro" id="IPR016047">
    <property type="entry name" value="M23ase_b-sheet_dom"/>
</dbReference>
<dbReference type="PANTHER" id="PTHR21666:SF268">
    <property type="entry name" value="PEPTIDASE M23 DOMAIN-CONTAINING PROTEIN"/>
    <property type="match status" value="1"/>
</dbReference>
<evidence type="ECO:0000259" key="1">
    <source>
        <dbReference type="Pfam" id="PF01551"/>
    </source>
</evidence>
<dbReference type="GO" id="GO:0004222">
    <property type="term" value="F:metalloendopeptidase activity"/>
    <property type="evidence" value="ECO:0007669"/>
    <property type="project" value="TreeGrafter"/>
</dbReference>